<sequence>MLPNGVMLMWWWVGRGGSTASRWWEGALCQLIIQNADDLLPTEIQACNQPRQAPRGPSTRLSREPTASNLSTALSLPLPPGGR</sequence>
<evidence type="ECO:0000256" key="2">
    <source>
        <dbReference type="SAM" id="SignalP"/>
    </source>
</evidence>
<evidence type="ECO:0008006" key="5">
    <source>
        <dbReference type="Google" id="ProtNLM"/>
    </source>
</evidence>
<reference evidence="3" key="1">
    <citation type="journal article" date="2021" name="Nat. Commun.">
        <title>Genetic determinants of endophytism in the Arabidopsis root mycobiome.</title>
        <authorList>
            <person name="Mesny F."/>
            <person name="Miyauchi S."/>
            <person name="Thiergart T."/>
            <person name="Pickel B."/>
            <person name="Atanasova L."/>
            <person name="Karlsson M."/>
            <person name="Huettel B."/>
            <person name="Barry K.W."/>
            <person name="Haridas S."/>
            <person name="Chen C."/>
            <person name="Bauer D."/>
            <person name="Andreopoulos W."/>
            <person name="Pangilinan J."/>
            <person name="LaButti K."/>
            <person name="Riley R."/>
            <person name="Lipzen A."/>
            <person name="Clum A."/>
            <person name="Drula E."/>
            <person name="Henrissat B."/>
            <person name="Kohler A."/>
            <person name="Grigoriev I.V."/>
            <person name="Martin F.M."/>
            <person name="Hacquard S."/>
        </authorList>
    </citation>
    <scope>NUCLEOTIDE SEQUENCE</scope>
    <source>
        <strain evidence="3">MPI-CAGE-AT-0147</strain>
    </source>
</reference>
<keyword evidence="2" id="KW-0732">Signal</keyword>
<feature type="signal peptide" evidence="2">
    <location>
        <begin position="1"/>
        <end position="16"/>
    </location>
</feature>
<evidence type="ECO:0000313" key="4">
    <source>
        <dbReference type="Proteomes" id="UP000738349"/>
    </source>
</evidence>
<dbReference type="EMBL" id="JAGMUV010000004">
    <property type="protein sequence ID" value="KAH7161352.1"/>
    <property type="molecule type" value="Genomic_DNA"/>
</dbReference>
<comment type="caution">
    <text evidence="3">The sequence shown here is derived from an EMBL/GenBank/DDBJ whole genome shotgun (WGS) entry which is preliminary data.</text>
</comment>
<keyword evidence="4" id="KW-1185">Reference proteome</keyword>
<feature type="chain" id="PRO_5040191317" description="Secreted protein" evidence="2">
    <location>
        <begin position="17"/>
        <end position="83"/>
    </location>
</feature>
<name>A0A9P9FGD5_9HYPO</name>
<feature type="region of interest" description="Disordered" evidence="1">
    <location>
        <begin position="49"/>
        <end position="83"/>
    </location>
</feature>
<dbReference type="Proteomes" id="UP000738349">
    <property type="component" value="Unassembled WGS sequence"/>
</dbReference>
<proteinExistence type="predicted"/>
<accession>A0A9P9FGD5</accession>
<protein>
    <recommendedName>
        <fullName evidence="5">Secreted protein</fullName>
    </recommendedName>
</protein>
<evidence type="ECO:0000256" key="1">
    <source>
        <dbReference type="SAM" id="MobiDB-lite"/>
    </source>
</evidence>
<dbReference type="AlphaFoldDB" id="A0A9P9FGD5"/>
<evidence type="ECO:0000313" key="3">
    <source>
        <dbReference type="EMBL" id="KAH7161352.1"/>
    </source>
</evidence>
<organism evidence="3 4">
    <name type="scientific">Dactylonectria macrodidyma</name>
    <dbReference type="NCBI Taxonomy" id="307937"/>
    <lineage>
        <taxon>Eukaryota</taxon>
        <taxon>Fungi</taxon>
        <taxon>Dikarya</taxon>
        <taxon>Ascomycota</taxon>
        <taxon>Pezizomycotina</taxon>
        <taxon>Sordariomycetes</taxon>
        <taxon>Hypocreomycetidae</taxon>
        <taxon>Hypocreales</taxon>
        <taxon>Nectriaceae</taxon>
        <taxon>Dactylonectria</taxon>
    </lineage>
</organism>
<gene>
    <name evidence="3" type="ORF">EDB81DRAFT_784539</name>
</gene>
<feature type="compositionally biased region" description="Polar residues" evidence="1">
    <location>
        <begin position="65"/>
        <end position="74"/>
    </location>
</feature>